<gene>
    <name evidence="2" type="ORF">B5G26_12035</name>
</gene>
<feature type="domain" description="CD-NTase associated protein 4-like DNA endonuclease" evidence="1">
    <location>
        <begin position="13"/>
        <end position="226"/>
    </location>
</feature>
<dbReference type="AlphaFoldDB" id="A0A1Y3U1V0"/>
<reference evidence="3" key="1">
    <citation type="submission" date="2017-04" db="EMBL/GenBank/DDBJ databases">
        <title>Function of individual gut microbiota members based on whole genome sequencing of pure cultures obtained from chicken caecum.</title>
        <authorList>
            <person name="Medvecky M."/>
            <person name="Cejkova D."/>
            <person name="Polansky O."/>
            <person name="Karasova D."/>
            <person name="Kubasova T."/>
            <person name="Cizek A."/>
            <person name="Rychlik I."/>
        </authorList>
    </citation>
    <scope>NUCLEOTIDE SEQUENCE [LARGE SCALE GENOMIC DNA]</scope>
    <source>
        <strain evidence="3">An75</strain>
    </source>
</reference>
<dbReference type="RefSeq" id="WP_087989804.1">
    <property type="nucleotide sequence ID" value="NZ_NFHM01000021.1"/>
</dbReference>
<accession>A0A1Y3U1V0</accession>
<name>A0A1Y3U1V0_9FIRM</name>
<comment type="caution">
    <text evidence="2">The sequence shown here is derived from an EMBL/GenBank/DDBJ whole genome shotgun (WGS) entry which is preliminary data.</text>
</comment>
<evidence type="ECO:0000313" key="2">
    <source>
        <dbReference type="EMBL" id="OUN41168.1"/>
    </source>
</evidence>
<dbReference type="Pfam" id="PF14130">
    <property type="entry name" value="Cap4_nuclease"/>
    <property type="match status" value="1"/>
</dbReference>
<sequence length="366" mass="43288">MSVVLTTEQREQAGSNSYNRFEYQVHWIVYHIIGKLQDDVECIVFCEFHDDMAEFSTDNQQYEFYQIKTKEQKSDWTIAEMSKREHNKKGDYKKSFLGFIFYNYLTFGTECSHCYFISNNAFDKEVLLWQAIIEDGKKLQIENVALYEKIKGRIKNEFTNNMPSNFDAVFDVFIQNTFVHQSDLQLTTYENQTKGEFFNYLSDKDISTNTANHIFQQLLNDVRKKSKEKINVPISIKRLIEKKGIDVAEISKKIDKNVKNSGNYNEFHQYLLKQPLTINDIHRIEVAKTLHDARWFDVTNLKYQEIVVVLRQVISTYCETFDIDGFDEELKSLCNQKLKKNNLLSESVDESLIEVLYYEQKYSRTN</sequence>
<proteinExistence type="predicted"/>
<dbReference type="InterPro" id="IPR025382">
    <property type="entry name" value="Cap4-like_endonuclease_dom"/>
</dbReference>
<organism evidence="2 3">
    <name type="scientific">Anaerotignum lactatifermentans</name>
    <dbReference type="NCBI Taxonomy" id="160404"/>
    <lineage>
        <taxon>Bacteria</taxon>
        <taxon>Bacillati</taxon>
        <taxon>Bacillota</taxon>
        <taxon>Clostridia</taxon>
        <taxon>Lachnospirales</taxon>
        <taxon>Anaerotignaceae</taxon>
        <taxon>Anaerotignum</taxon>
    </lineage>
</organism>
<protein>
    <recommendedName>
        <fullName evidence="1">CD-NTase associated protein 4-like DNA endonuclease domain-containing protein</fullName>
    </recommendedName>
</protein>
<evidence type="ECO:0000313" key="3">
    <source>
        <dbReference type="Proteomes" id="UP000195455"/>
    </source>
</evidence>
<evidence type="ECO:0000259" key="1">
    <source>
        <dbReference type="Pfam" id="PF14130"/>
    </source>
</evidence>
<dbReference type="EMBL" id="NFHM01000021">
    <property type="protein sequence ID" value="OUN41168.1"/>
    <property type="molecule type" value="Genomic_DNA"/>
</dbReference>
<dbReference type="Proteomes" id="UP000195455">
    <property type="component" value="Unassembled WGS sequence"/>
</dbReference>
<dbReference type="GO" id="GO:0004518">
    <property type="term" value="F:nuclease activity"/>
    <property type="evidence" value="ECO:0007669"/>
    <property type="project" value="InterPro"/>
</dbReference>